<dbReference type="AlphaFoldDB" id="A0A9N9LAI1"/>
<sequence>MAVINHEDPLAEASRTSGLTIIGDIGCFLPASWSTFCPGSPGYYTASVLSLREASDPVHRTAMEHNSGVLRSTPV</sequence>
<dbReference type="EMBL" id="CAJVRL010000103">
    <property type="protein sequence ID" value="CAG8961023.1"/>
    <property type="molecule type" value="Genomic_DNA"/>
</dbReference>
<evidence type="ECO:0000313" key="2">
    <source>
        <dbReference type="Proteomes" id="UP000696280"/>
    </source>
</evidence>
<reference evidence="1" key="1">
    <citation type="submission" date="2021-07" db="EMBL/GenBank/DDBJ databases">
        <authorList>
            <person name="Durling M."/>
        </authorList>
    </citation>
    <scope>NUCLEOTIDE SEQUENCE</scope>
</reference>
<protein>
    <submittedName>
        <fullName evidence="1">Uncharacterized protein</fullName>
    </submittedName>
</protein>
<comment type="caution">
    <text evidence="1">The sequence shown here is derived from an EMBL/GenBank/DDBJ whole genome shotgun (WGS) entry which is preliminary data.</text>
</comment>
<accession>A0A9N9LAI1</accession>
<proteinExistence type="predicted"/>
<keyword evidence="2" id="KW-1185">Reference proteome</keyword>
<organism evidence="1 2">
    <name type="scientific">Hymenoscyphus fraxineus</name>
    <dbReference type="NCBI Taxonomy" id="746836"/>
    <lineage>
        <taxon>Eukaryota</taxon>
        <taxon>Fungi</taxon>
        <taxon>Dikarya</taxon>
        <taxon>Ascomycota</taxon>
        <taxon>Pezizomycotina</taxon>
        <taxon>Leotiomycetes</taxon>
        <taxon>Helotiales</taxon>
        <taxon>Helotiaceae</taxon>
        <taxon>Hymenoscyphus</taxon>
    </lineage>
</organism>
<gene>
    <name evidence="1" type="ORF">HYFRA_00002563</name>
</gene>
<name>A0A9N9LAI1_9HELO</name>
<evidence type="ECO:0000313" key="1">
    <source>
        <dbReference type="EMBL" id="CAG8961023.1"/>
    </source>
</evidence>
<dbReference type="Proteomes" id="UP000696280">
    <property type="component" value="Unassembled WGS sequence"/>
</dbReference>